<evidence type="ECO:0000256" key="1">
    <source>
        <dbReference type="ARBA" id="ARBA00004141"/>
    </source>
</evidence>
<keyword evidence="8" id="KW-1185">Reference proteome</keyword>
<organism evidence="7 8">
    <name type="scientific">Malaciobacter mytili LMG 24559</name>
    <dbReference type="NCBI Taxonomy" id="1032238"/>
    <lineage>
        <taxon>Bacteria</taxon>
        <taxon>Pseudomonadati</taxon>
        <taxon>Campylobacterota</taxon>
        <taxon>Epsilonproteobacteria</taxon>
        <taxon>Campylobacterales</taxon>
        <taxon>Arcobacteraceae</taxon>
        <taxon>Malaciobacter</taxon>
    </lineage>
</organism>
<evidence type="ECO:0000313" key="7">
    <source>
        <dbReference type="EMBL" id="RXK15077.1"/>
    </source>
</evidence>
<evidence type="ECO:0000259" key="6">
    <source>
        <dbReference type="PROSITE" id="PS50850"/>
    </source>
</evidence>
<dbReference type="EMBL" id="NXID01000040">
    <property type="protein sequence ID" value="RXK15077.1"/>
    <property type="molecule type" value="Genomic_DNA"/>
</dbReference>
<dbReference type="PRINTS" id="PR01035">
    <property type="entry name" value="TCRTETA"/>
</dbReference>
<dbReference type="Proteomes" id="UP000290092">
    <property type="component" value="Unassembled WGS sequence"/>
</dbReference>
<name>A0AAX2ADK6_9BACT</name>
<dbReference type="GO" id="GO:0016020">
    <property type="term" value="C:membrane"/>
    <property type="evidence" value="ECO:0007669"/>
    <property type="project" value="UniProtKB-SubCell"/>
</dbReference>
<accession>A0AAX2ADK6</accession>
<evidence type="ECO:0000313" key="8">
    <source>
        <dbReference type="Proteomes" id="UP000290092"/>
    </source>
</evidence>
<gene>
    <name evidence="7" type="ORF">CP985_10470</name>
</gene>
<sequence length="392" mass="42888">MKEIKPLMIITILCASSMMAFLAVVGPIIRQLNLQEWHAGLMVALAGVAWVMLSRFWGKKSDFYGRKNILVFASIGFFFSYLLLAFFVNYAVITPPSIIICLGVLIFTRVMIGVFYSAIPPVSNALIADKVEIQKRTSYMASIGAANGIGMVLGPIIGGVLAIYGLAVPLYIAAILPLIAVFVLIIFLEPNKKIEKTQDTVLKLFDKRIRLPMLASFFTMFCIVTSQVCLGFYILDKFNIQAIQAAKVTGYILSIIGVVFIITQIIVSKLKNISPYTWLFLGSLLTALGYFLVSLISTKIELAIAFSIAIAGLGMIMPAFMAITANNVEAHEQGVAAGTVSASQGLGIIIGPLFSTILYEVNPTYPFIFCSIIFLVLTFVSFSYRKKEVLVC</sequence>
<dbReference type="PANTHER" id="PTHR23546:SF1">
    <property type="entry name" value="MEMBRANE PROTEIN"/>
    <property type="match status" value="1"/>
</dbReference>
<keyword evidence="3 5" id="KW-1133">Transmembrane helix</keyword>
<dbReference type="KEGG" id="amyt:AMYT_0409"/>
<feature type="transmembrane region" description="Helical" evidence="5">
    <location>
        <begin position="209"/>
        <end position="234"/>
    </location>
</feature>
<comment type="subcellular location">
    <subcellularLocation>
        <location evidence="1">Membrane</location>
        <topology evidence="1">Multi-pass membrane protein</topology>
    </subcellularLocation>
</comment>
<dbReference type="InterPro" id="IPR036259">
    <property type="entry name" value="MFS_trans_sf"/>
</dbReference>
<reference evidence="7 8" key="1">
    <citation type="submission" date="2017-09" db="EMBL/GenBank/DDBJ databases">
        <title>Genomics of the genus Arcobacter.</title>
        <authorList>
            <person name="Perez-Cataluna A."/>
            <person name="Figueras M.J."/>
            <person name="Salas-Masso N."/>
        </authorList>
    </citation>
    <scope>NUCLEOTIDE SEQUENCE [LARGE SCALE GENOMIC DNA]</scope>
    <source>
        <strain evidence="7 8">CECT 7386</strain>
    </source>
</reference>
<dbReference type="SUPFAM" id="SSF103473">
    <property type="entry name" value="MFS general substrate transporter"/>
    <property type="match status" value="1"/>
</dbReference>
<feature type="transmembrane region" description="Helical" evidence="5">
    <location>
        <begin position="97"/>
        <end position="119"/>
    </location>
</feature>
<dbReference type="InterPro" id="IPR011701">
    <property type="entry name" value="MFS"/>
</dbReference>
<dbReference type="PROSITE" id="PS50850">
    <property type="entry name" value="MFS"/>
    <property type="match status" value="1"/>
</dbReference>
<keyword evidence="4 5" id="KW-0472">Membrane</keyword>
<evidence type="ECO:0000256" key="4">
    <source>
        <dbReference type="ARBA" id="ARBA00023136"/>
    </source>
</evidence>
<dbReference type="AlphaFoldDB" id="A0AAX2ADK6"/>
<dbReference type="GO" id="GO:0022857">
    <property type="term" value="F:transmembrane transporter activity"/>
    <property type="evidence" value="ECO:0007669"/>
    <property type="project" value="InterPro"/>
</dbReference>
<feature type="transmembrane region" description="Helical" evidence="5">
    <location>
        <begin position="278"/>
        <end position="296"/>
    </location>
</feature>
<feature type="transmembrane region" description="Helical" evidence="5">
    <location>
        <begin position="246"/>
        <end position="266"/>
    </location>
</feature>
<feature type="transmembrane region" description="Helical" evidence="5">
    <location>
        <begin position="170"/>
        <end position="188"/>
    </location>
</feature>
<dbReference type="RefSeq" id="WP_114840905.1">
    <property type="nucleotide sequence ID" value="NZ_CP031219.1"/>
</dbReference>
<feature type="transmembrane region" description="Helical" evidence="5">
    <location>
        <begin position="365"/>
        <end position="384"/>
    </location>
</feature>
<dbReference type="CDD" id="cd17330">
    <property type="entry name" value="MFS_SLC46_TetA_like"/>
    <property type="match status" value="1"/>
</dbReference>
<dbReference type="InterPro" id="IPR001958">
    <property type="entry name" value="Tet-R_TetA/multi-R_MdtG-like"/>
</dbReference>
<feature type="transmembrane region" description="Helical" evidence="5">
    <location>
        <begin position="139"/>
        <end position="164"/>
    </location>
</feature>
<feature type="domain" description="Major facilitator superfamily (MFS) profile" evidence="6">
    <location>
        <begin position="1"/>
        <end position="389"/>
    </location>
</feature>
<dbReference type="InterPro" id="IPR020846">
    <property type="entry name" value="MFS_dom"/>
</dbReference>
<dbReference type="Pfam" id="PF07690">
    <property type="entry name" value="MFS_1"/>
    <property type="match status" value="1"/>
</dbReference>
<comment type="caution">
    <text evidence="7">The sequence shown here is derived from an EMBL/GenBank/DDBJ whole genome shotgun (WGS) entry which is preliminary data.</text>
</comment>
<keyword evidence="2 5" id="KW-0812">Transmembrane</keyword>
<evidence type="ECO:0000256" key="3">
    <source>
        <dbReference type="ARBA" id="ARBA00022989"/>
    </source>
</evidence>
<dbReference type="Gene3D" id="1.20.1250.20">
    <property type="entry name" value="MFS general substrate transporter like domains"/>
    <property type="match status" value="1"/>
</dbReference>
<feature type="transmembrane region" description="Helical" evidence="5">
    <location>
        <begin position="69"/>
        <end position="91"/>
    </location>
</feature>
<feature type="transmembrane region" description="Helical" evidence="5">
    <location>
        <begin position="335"/>
        <end position="359"/>
    </location>
</feature>
<evidence type="ECO:0000256" key="2">
    <source>
        <dbReference type="ARBA" id="ARBA00022692"/>
    </source>
</evidence>
<protein>
    <submittedName>
        <fullName evidence="7">MFS transporter</fullName>
    </submittedName>
</protein>
<feature type="transmembrane region" description="Helical" evidence="5">
    <location>
        <begin position="37"/>
        <end position="57"/>
    </location>
</feature>
<feature type="transmembrane region" description="Helical" evidence="5">
    <location>
        <begin position="7"/>
        <end position="25"/>
    </location>
</feature>
<dbReference type="PANTHER" id="PTHR23546">
    <property type="entry name" value="TRANSPORT PROTEIN"/>
    <property type="match status" value="1"/>
</dbReference>
<evidence type="ECO:0000256" key="5">
    <source>
        <dbReference type="SAM" id="Phobius"/>
    </source>
</evidence>
<feature type="transmembrane region" description="Helical" evidence="5">
    <location>
        <begin position="302"/>
        <end position="323"/>
    </location>
</feature>
<proteinExistence type="predicted"/>